<sequence>MAPPSAAEHYLEQPTYDDPPENGSHEKSQDEPQEQHDNPPGGFDPTPLPDAPPGYTIKITFHKAIHLPVADIQTVSSDPYVHATLTADVPKRHPEDPPLTRRTRTIHKSCEPVWEEDWIVANVPATGFKLKCRLYDEDWPDHDDRLGNVTIEVDHLDEDWPGFGLDGKFFEIKKRSGSKRAYFHKGIEALMHGLKWTSPQIHISINVLGVSDPPHAQMCTLGPTYWVKHFSPMIGRLTGVTAGSDGTDSDDNSKMPQKYDFQANEIQLAGPVPPKLYHRYVEFRPIIGKMFSQKGFRGHILNKVLHKQHRRIYNYDSSTEAGIFAECSKDASVQFLRMAHFAEGGRIFTYVLTLDGLLRFTETGKEFGIDLLSKHTMHSDVATYIACSGEFFIRRIAKRHKPHHTHTGSSSHHHHNQENGNGYNNTCDNGLSHETHDHPGTSESSRDPEDYELIIDNDSGTYRPDKCVLPDLQAFLQRQFPGLHIRALDCGDEEHQKAKKEQLEIKKKEGPKVRMVLNRSPSSSSFSSDDESRLGDLDAMDDDAPRYKSKKERAFDMVEDPSTWRDWVAGMNSGGHEHAEHASGSGSGQGNGEGSGVNKTV</sequence>
<protein>
    <recommendedName>
        <fullName evidence="2">C2 domain-containing protein</fullName>
    </recommendedName>
</protein>
<dbReference type="PANTHER" id="PTHR47800">
    <property type="entry name" value="C2 DOMAIN-CONTAINING PROTEIN"/>
    <property type="match status" value="1"/>
</dbReference>
<feature type="domain" description="C2" evidence="2">
    <location>
        <begin position="39"/>
        <end position="167"/>
    </location>
</feature>
<dbReference type="EMBL" id="MU859095">
    <property type="protein sequence ID" value="KAK3954079.1"/>
    <property type="molecule type" value="Genomic_DNA"/>
</dbReference>
<dbReference type="SMART" id="SM00239">
    <property type="entry name" value="C2"/>
    <property type="match status" value="1"/>
</dbReference>
<reference evidence="3" key="2">
    <citation type="submission" date="2023-06" db="EMBL/GenBank/DDBJ databases">
        <authorList>
            <consortium name="Lawrence Berkeley National Laboratory"/>
            <person name="Mondo S.J."/>
            <person name="Hensen N."/>
            <person name="Bonometti L."/>
            <person name="Westerberg I."/>
            <person name="Brannstrom I.O."/>
            <person name="Guillou S."/>
            <person name="Cros-Aarteil S."/>
            <person name="Calhoun S."/>
            <person name="Haridas S."/>
            <person name="Kuo A."/>
            <person name="Pangilinan J."/>
            <person name="Riley R."/>
            <person name="Labutti K."/>
            <person name="Andreopoulos B."/>
            <person name="Lipzen A."/>
            <person name="Chen C."/>
            <person name="Yanf M."/>
            <person name="Daum C."/>
            <person name="Ng V."/>
            <person name="Clum A."/>
            <person name="Steindorff A."/>
            <person name="Ohm R."/>
            <person name="Martin F."/>
            <person name="Silar P."/>
            <person name="Natvig D."/>
            <person name="Lalanne C."/>
            <person name="Gautier V."/>
            <person name="Ament-Velasquez S.L."/>
            <person name="Kruys A."/>
            <person name="Hutchinson M.I."/>
            <person name="Powell A.J."/>
            <person name="Barry K."/>
            <person name="Miller A.N."/>
            <person name="Grigoriev I.V."/>
            <person name="Debuchy R."/>
            <person name="Gladieux P."/>
            <person name="Thoren M.H."/>
            <person name="Johannesson H."/>
        </authorList>
    </citation>
    <scope>NUCLEOTIDE SEQUENCE</scope>
    <source>
        <strain evidence="3">CBS 626.80</strain>
    </source>
</reference>
<dbReference type="SUPFAM" id="SSF49562">
    <property type="entry name" value="C2 domain (Calcium/lipid-binding domain, CaLB)"/>
    <property type="match status" value="1"/>
</dbReference>
<keyword evidence="4" id="KW-1185">Reference proteome</keyword>
<evidence type="ECO:0000259" key="2">
    <source>
        <dbReference type="PROSITE" id="PS50004"/>
    </source>
</evidence>
<dbReference type="GO" id="GO:0010628">
    <property type="term" value="P:positive regulation of gene expression"/>
    <property type="evidence" value="ECO:0007669"/>
    <property type="project" value="TreeGrafter"/>
</dbReference>
<feature type="compositionally biased region" description="Basic and acidic residues" evidence="1">
    <location>
        <begin position="431"/>
        <end position="448"/>
    </location>
</feature>
<accession>A0AAN6SHZ1</accession>
<feature type="region of interest" description="Disordered" evidence="1">
    <location>
        <begin position="402"/>
        <end position="450"/>
    </location>
</feature>
<dbReference type="PANTHER" id="PTHR47800:SF5">
    <property type="entry name" value="FER-1-LIKE PROTEIN 6"/>
    <property type="match status" value="1"/>
</dbReference>
<feature type="compositionally biased region" description="Basic and acidic residues" evidence="1">
    <location>
        <begin position="23"/>
        <end position="37"/>
    </location>
</feature>
<dbReference type="PROSITE" id="PS50004">
    <property type="entry name" value="C2"/>
    <property type="match status" value="1"/>
</dbReference>
<dbReference type="InterPro" id="IPR000008">
    <property type="entry name" value="C2_dom"/>
</dbReference>
<dbReference type="AlphaFoldDB" id="A0AAN6SHZ1"/>
<evidence type="ECO:0000313" key="4">
    <source>
        <dbReference type="Proteomes" id="UP001303222"/>
    </source>
</evidence>
<organism evidence="3 4">
    <name type="scientific">Pseudoneurospora amorphoporcata</name>
    <dbReference type="NCBI Taxonomy" id="241081"/>
    <lineage>
        <taxon>Eukaryota</taxon>
        <taxon>Fungi</taxon>
        <taxon>Dikarya</taxon>
        <taxon>Ascomycota</taxon>
        <taxon>Pezizomycotina</taxon>
        <taxon>Sordariomycetes</taxon>
        <taxon>Sordariomycetidae</taxon>
        <taxon>Sordariales</taxon>
        <taxon>Sordariaceae</taxon>
        <taxon>Pseudoneurospora</taxon>
    </lineage>
</organism>
<feature type="region of interest" description="Disordered" evidence="1">
    <location>
        <begin position="1"/>
        <end position="55"/>
    </location>
</feature>
<dbReference type="InterPro" id="IPR037767">
    <property type="entry name" value="C2A_Mug190-like"/>
</dbReference>
<dbReference type="CDD" id="cd04041">
    <property type="entry name" value="C2A_fungal"/>
    <property type="match status" value="1"/>
</dbReference>
<feature type="region of interest" description="Disordered" evidence="1">
    <location>
        <begin position="517"/>
        <end position="544"/>
    </location>
</feature>
<dbReference type="Pfam" id="PF00168">
    <property type="entry name" value="C2"/>
    <property type="match status" value="1"/>
</dbReference>
<proteinExistence type="predicted"/>
<dbReference type="Proteomes" id="UP001303222">
    <property type="component" value="Unassembled WGS sequence"/>
</dbReference>
<evidence type="ECO:0000313" key="3">
    <source>
        <dbReference type="EMBL" id="KAK3954079.1"/>
    </source>
</evidence>
<feature type="region of interest" description="Disordered" evidence="1">
    <location>
        <begin position="566"/>
        <end position="601"/>
    </location>
</feature>
<name>A0AAN6SHZ1_9PEZI</name>
<dbReference type="Gene3D" id="2.60.40.150">
    <property type="entry name" value="C2 domain"/>
    <property type="match status" value="1"/>
</dbReference>
<reference evidence="3" key="1">
    <citation type="journal article" date="2023" name="Mol. Phylogenet. Evol.">
        <title>Genome-scale phylogeny and comparative genomics of the fungal order Sordariales.</title>
        <authorList>
            <person name="Hensen N."/>
            <person name="Bonometti L."/>
            <person name="Westerberg I."/>
            <person name="Brannstrom I.O."/>
            <person name="Guillou S."/>
            <person name="Cros-Aarteil S."/>
            <person name="Calhoun S."/>
            <person name="Haridas S."/>
            <person name="Kuo A."/>
            <person name="Mondo S."/>
            <person name="Pangilinan J."/>
            <person name="Riley R."/>
            <person name="LaButti K."/>
            <person name="Andreopoulos B."/>
            <person name="Lipzen A."/>
            <person name="Chen C."/>
            <person name="Yan M."/>
            <person name="Daum C."/>
            <person name="Ng V."/>
            <person name="Clum A."/>
            <person name="Steindorff A."/>
            <person name="Ohm R.A."/>
            <person name="Martin F."/>
            <person name="Silar P."/>
            <person name="Natvig D.O."/>
            <person name="Lalanne C."/>
            <person name="Gautier V."/>
            <person name="Ament-Velasquez S.L."/>
            <person name="Kruys A."/>
            <person name="Hutchinson M.I."/>
            <person name="Powell A.J."/>
            <person name="Barry K."/>
            <person name="Miller A.N."/>
            <person name="Grigoriev I.V."/>
            <person name="Debuchy R."/>
            <person name="Gladieux P."/>
            <person name="Hiltunen Thoren M."/>
            <person name="Johannesson H."/>
        </authorList>
    </citation>
    <scope>NUCLEOTIDE SEQUENCE</scope>
    <source>
        <strain evidence="3">CBS 626.80</strain>
    </source>
</reference>
<dbReference type="InterPro" id="IPR035892">
    <property type="entry name" value="C2_domain_sf"/>
</dbReference>
<gene>
    <name evidence="3" type="ORF">QBC32DRAFT_99026</name>
</gene>
<feature type="compositionally biased region" description="Gly residues" evidence="1">
    <location>
        <begin position="585"/>
        <end position="595"/>
    </location>
</feature>
<evidence type="ECO:0000256" key="1">
    <source>
        <dbReference type="SAM" id="MobiDB-lite"/>
    </source>
</evidence>
<feature type="compositionally biased region" description="Polar residues" evidence="1">
    <location>
        <begin position="418"/>
        <end position="429"/>
    </location>
</feature>
<comment type="caution">
    <text evidence="3">The sequence shown here is derived from an EMBL/GenBank/DDBJ whole genome shotgun (WGS) entry which is preliminary data.</text>
</comment>
<feature type="compositionally biased region" description="Basic residues" evidence="1">
    <location>
        <begin position="402"/>
        <end position="415"/>
    </location>
</feature>